<dbReference type="GO" id="GO:0008527">
    <property type="term" value="F:taste receptor activity"/>
    <property type="evidence" value="ECO:0007669"/>
    <property type="project" value="InterPro"/>
</dbReference>
<reference evidence="2" key="1">
    <citation type="submission" date="2020-08" db="EMBL/GenBank/DDBJ databases">
        <title>Multicomponent nature underlies the extraordinary mechanical properties of spider dragline silk.</title>
        <authorList>
            <person name="Kono N."/>
            <person name="Nakamura H."/>
            <person name="Mori M."/>
            <person name="Yoshida Y."/>
            <person name="Ohtoshi R."/>
            <person name="Malay A.D."/>
            <person name="Moran D.A.P."/>
            <person name="Tomita M."/>
            <person name="Numata K."/>
            <person name="Arakawa K."/>
        </authorList>
    </citation>
    <scope>NUCLEOTIDE SEQUENCE</scope>
</reference>
<name>A0A8X7BQ19_9ARAC</name>
<dbReference type="GO" id="GO:0016020">
    <property type="term" value="C:membrane"/>
    <property type="evidence" value="ECO:0007669"/>
    <property type="project" value="InterPro"/>
</dbReference>
<gene>
    <name evidence="2" type="primary">AVEN_89493_1</name>
    <name evidence="2" type="ORF">TNIN_156501</name>
</gene>
<protein>
    <submittedName>
        <fullName evidence="2">Uncharacterized protein</fullName>
    </submittedName>
</protein>
<feature type="transmembrane region" description="Helical" evidence="1">
    <location>
        <begin position="59"/>
        <end position="78"/>
    </location>
</feature>
<dbReference type="AlphaFoldDB" id="A0A8X7BQ19"/>
<dbReference type="EMBL" id="BMAV01001903">
    <property type="protein sequence ID" value="GFY40456.1"/>
    <property type="molecule type" value="Genomic_DNA"/>
</dbReference>
<organism evidence="2 3">
    <name type="scientific">Trichonephila inaurata madagascariensis</name>
    <dbReference type="NCBI Taxonomy" id="2747483"/>
    <lineage>
        <taxon>Eukaryota</taxon>
        <taxon>Metazoa</taxon>
        <taxon>Ecdysozoa</taxon>
        <taxon>Arthropoda</taxon>
        <taxon>Chelicerata</taxon>
        <taxon>Arachnida</taxon>
        <taxon>Araneae</taxon>
        <taxon>Araneomorphae</taxon>
        <taxon>Entelegynae</taxon>
        <taxon>Araneoidea</taxon>
        <taxon>Nephilidae</taxon>
        <taxon>Trichonephila</taxon>
        <taxon>Trichonephila inaurata</taxon>
    </lineage>
</organism>
<feature type="transmembrane region" description="Helical" evidence="1">
    <location>
        <begin position="21"/>
        <end position="39"/>
    </location>
</feature>
<dbReference type="Pfam" id="PF06151">
    <property type="entry name" value="Trehalose_recp"/>
    <property type="match status" value="1"/>
</dbReference>
<keyword evidence="1" id="KW-0472">Membrane</keyword>
<evidence type="ECO:0000313" key="2">
    <source>
        <dbReference type="EMBL" id="GFY40456.1"/>
    </source>
</evidence>
<dbReference type="Proteomes" id="UP000886998">
    <property type="component" value="Unassembled WGS sequence"/>
</dbReference>
<dbReference type="InterPro" id="IPR009318">
    <property type="entry name" value="Gustatory_rcpt"/>
</dbReference>
<evidence type="ECO:0000313" key="3">
    <source>
        <dbReference type="Proteomes" id="UP000886998"/>
    </source>
</evidence>
<keyword evidence="1" id="KW-1133">Transmembrane helix</keyword>
<evidence type="ECO:0000256" key="1">
    <source>
        <dbReference type="SAM" id="Phobius"/>
    </source>
</evidence>
<dbReference type="OrthoDB" id="10352642at2759"/>
<feature type="transmembrane region" description="Helical" evidence="1">
    <location>
        <begin position="126"/>
        <end position="148"/>
    </location>
</feature>
<accession>A0A8X7BQ19</accession>
<sequence>MPIIPTYVELTTLLKSLDDNLSFSAFVIVLSSLAGLSYVNFGIHFHCVGDVLHFLTAEIWFSVLVFMIILSASAANSASKAAKEAIYSLPGKMPRYYHELEVIIRSDCIQDFSLTLWKIYKIDRSLLLSALGTLVTYGMLLVTMGSSIKSKPPQA</sequence>
<comment type="caution">
    <text evidence="2">The sequence shown here is derived from an EMBL/GenBank/DDBJ whole genome shotgun (WGS) entry which is preliminary data.</text>
</comment>
<keyword evidence="1" id="KW-0812">Transmembrane</keyword>
<proteinExistence type="predicted"/>
<keyword evidence="3" id="KW-1185">Reference proteome</keyword>